<dbReference type="GO" id="GO:0005085">
    <property type="term" value="F:guanyl-nucleotide exchange factor activity"/>
    <property type="evidence" value="ECO:0007669"/>
    <property type="project" value="TreeGrafter"/>
</dbReference>
<dbReference type="Gene3D" id="1.20.1050.80">
    <property type="entry name" value="VPS9 domain"/>
    <property type="match status" value="1"/>
</dbReference>
<dbReference type="GO" id="GO:0045022">
    <property type="term" value="P:early endosome to late endosome transport"/>
    <property type="evidence" value="ECO:0007669"/>
    <property type="project" value="TreeGrafter"/>
</dbReference>
<evidence type="ECO:0000259" key="3">
    <source>
        <dbReference type="PROSITE" id="PS51205"/>
    </source>
</evidence>
<feature type="compositionally biased region" description="Polar residues" evidence="2">
    <location>
        <begin position="535"/>
        <end position="567"/>
    </location>
</feature>
<evidence type="ECO:0000313" key="4">
    <source>
        <dbReference type="EMBL" id="SAL99944.1"/>
    </source>
</evidence>
<proteinExistence type="inferred from homology"/>
<dbReference type="PROSITE" id="PS51205">
    <property type="entry name" value="VPS9"/>
    <property type="match status" value="1"/>
</dbReference>
<dbReference type="InParanoid" id="A0A163JK70"/>
<feature type="compositionally biased region" description="Low complexity" evidence="2">
    <location>
        <begin position="723"/>
        <end position="732"/>
    </location>
</feature>
<dbReference type="STRING" id="4829.A0A163JK70"/>
<feature type="region of interest" description="Disordered" evidence="2">
    <location>
        <begin position="41"/>
        <end position="71"/>
    </location>
</feature>
<dbReference type="EMBL" id="LT553043">
    <property type="protein sequence ID" value="SAL99944.1"/>
    <property type="molecule type" value="Genomic_DNA"/>
</dbReference>
<feature type="compositionally biased region" description="Low complexity" evidence="2">
    <location>
        <begin position="571"/>
        <end position="605"/>
    </location>
</feature>
<evidence type="ECO:0000313" key="5">
    <source>
        <dbReference type="Proteomes" id="UP000078561"/>
    </source>
</evidence>
<keyword evidence="5" id="KW-1185">Reference proteome</keyword>
<dbReference type="AlphaFoldDB" id="A0A163JK70"/>
<protein>
    <recommendedName>
        <fullName evidence="3">VPS9 domain-containing protein</fullName>
    </recommendedName>
</protein>
<name>A0A163JK70_ABSGL</name>
<feature type="compositionally biased region" description="Low complexity" evidence="2">
    <location>
        <begin position="45"/>
        <end position="66"/>
    </location>
</feature>
<feature type="region of interest" description="Disordered" evidence="2">
    <location>
        <begin position="520"/>
        <end position="666"/>
    </location>
</feature>
<dbReference type="GO" id="GO:0000149">
    <property type="term" value="F:SNARE binding"/>
    <property type="evidence" value="ECO:0007669"/>
    <property type="project" value="TreeGrafter"/>
</dbReference>
<feature type="compositionally biased region" description="Low complexity" evidence="2">
    <location>
        <begin position="770"/>
        <end position="792"/>
    </location>
</feature>
<dbReference type="GO" id="GO:0005770">
    <property type="term" value="C:late endosome"/>
    <property type="evidence" value="ECO:0007669"/>
    <property type="project" value="TreeGrafter"/>
</dbReference>
<dbReference type="Pfam" id="PF02204">
    <property type="entry name" value="VPS9"/>
    <property type="match status" value="1"/>
</dbReference>
<feature type="region of interest" description="Disordered" evidence="2">
    <location>
        <begin position="709"/>
        <end position="792"/>
    </location>
</feature>
<accession>A0A163JK70</accession>
<dbReference type="InterPro" id="IPR051248">
    <property type="entry name" value="UPF0507/Ank_repeat_27"/>
</dbReference>
<dbReference type="GO" id="GO:0097422">
    <property type="term" value="C:tubular endosome"/>
    <property type="evidence" value="ECO:0007669"/>
    <property type="project" value="TreeGrafter"/>
</dbReference>
<dbReference type="OrthoDB" id="411646at2759"/>
<feature type="compositionally biased region" description="Basic residues" evidence="2">
    <location>
        <begin position="733"/>
        <end position="746"/>
    </location>
</feature>
<organism evidence="4">
    <name type="scientific">Absidia glauca</name>
    <name type="common">Pin mould</name>
    <dbReference type="NCBI Taxonomy" id="4829"/>
    <lineage>
        <taxon>Eukaryota</taxon>
        <taxon>Fungi</taxon>
        <taxon>Fungi incertae sedis</taxon>
        <taxon>Mucoromycota</taxon>
        <taxon>Mucoromycotina</taxon>
        <taxon>Mucoromycetes</taxon>
        <taxon>Mucorales</taxon>
        <taxon>Cunninghamellaceae</taxon>
        <taxon>Absidia</taxon>
    </lineage>
</organism>
<dbReference type="GO" id="GO:0030133">
    <property type="term" value="C:transport vesicle"/>
    <property type="evidence" value="ECO:0007669"/>
    <property type="project" value="TreeGrafter"/>
</dbReference>
<dbReference type="InterPro" id="IPR003123">
    <property type="entry name" value="VPS9"/>
</dbReference>
<feature type="compositionally biased region" description="Low complexity" evidence="2">
    <location>
        <begin position="520"/>
        <end position="534"/>
    </location>
</feature>
<dbReference type="InterPro" id="IPR037191">
    <property type="entry name" value="VPS9_dom_sf"/>
</dbReference>
<evidence type="ECO:0000256" key="1">
    <source>
        <dbReference type="ARBA" id="ARBA00007428"/>
    </source>
</evidence>
<feature type="compositionally biased region" description="Low complexity" evidence="2">
    <location>
        <begin position="891"/>
        <end position="900"/>
    </location>
</feature>
<sequence length="982" mass="109702">MSFSFPFFMKTGNKKKQEETFHSLPSSSLRDQVYPILTSMVQAKTSPNPSPTSSTSSRSQPASVTLPAPPLVPEEVEDNSFYIYLRSHFNNIFIRSMVVCIPHSRSLGGLVLTKDFIETHCYNSSPYYRGQYQAANGKVISIERSLISTVSGFREQRTVHIMTEEWVYVGNKKVRVYITQRPLEGEASQQYQKSRNTINIPTLRNSKSDFDFLNMFAENVEPLMELQSAVQEFVDTYVYIRGFNNYTVEKIQHIYTKAYKTMLQRNKLIRDTCRIQAEHDHFLELVENVVMGFLHEKIWIQSLRSILQSQDAYINSICECYSRDGITLQRYAVSYPISEMPLSCFDQAIACLRRTDADSDTPLSNHRHDNPATTNTVASNSLAFTPLEKVACVKSTLDLIAAAVDGYAKEVRNGSIQNGKLTWEPIVRGSDRSGLSCCTYTLAPFSSYHLESSVTTDEMIPLLAYVITRSQIRRIASLAFYIEHFRLSHMERSEHGFALVTLKTAISFLKGDPLSLLDSNSTVSTVSTNSTSSTALSPQLQNLRSRSTSFGSPITSPTFSTQHNTPVYNHYSSSSNTYRLSSYQSTQASKSSSHTSSNMTGSSSQRPPARPLRHRKSQSVDMQCLLDSQQQSSSSSSDSGKEEDYEELLTPTPNRRAPSATPKVRSTIFLQGPNENRRSLDIPNDWMIHNTNASKSSPDLFANSFASPQQHHISQPHHHAHHIQQQPSSHYHNSNHLHHHHHHHGKPTTPPKHVLGHTQPMISTTLPTISNSTPLPGNSPPTSSSSSSTASNPQYYYYRHQQLPTSPKTTEEPLLSDTMEITYNGILNKGDTRSASPRLSAKPLPSSTRPWNYASTGLEYASFNDVDDANNKLGESLSASTKGHFSSHHQPPVSVPSSPVMAHQRHNATPKPPNVINITDRLSFDGPGRRPASICIDTRSSSMHGRTKESDVNHEDLGDFLLGLRKMDGDIIGESSGQVRMC</sequence>
<dbReference type="GO" id="GO:0005769">
    <property type="term" value="C:early endosome"/>
    <property type="evidence" value="ECO:0007669"/>
    <property type="project" value="TreeGrafter"/>
</dbReference>
<feature type="region of interest" description="Disordered" evidence="2">
    <location>
        <begin position="828"/>
        <end position="848"/>
    </location>
</feature>
<dbReference type="SUPFAM" id="SSF109993">
    <property type="entry name" value="VPS9 domain"/>
    <property type="match status" value="1"/>
</dbReference>
<dbReference type="PANTHER" id="PTHR24170:SF1">
    <property type="entry name" value="DOMAIN PROTEIN, PUTATIVE (AFU_ORTHOLOGUE AFUA_1G09870)-RELATED"/>
    <property type="match status" value="1"/>
</dbReference>
<dbReference type="OMA" id="ERIQHMY"/>
<feature type="compositionally biased region" description="Low complexity" evidence="2">
    <location>
        <begin position="627"/>
        <end position="638"/>
    </location>
</feature>
<feature type="compositionally biased region" description="Polar residues" evidence="2">
    <location>
        <begin position="760"/>
        <end position="769"/>
    </location>
</feature>
<gene>
    <name evidence="4" type="primary">ABSGL_05600.1 scaffold 7188</name>
</gene>
<dbReference type="PANTHER" id="PTHR24170">
    <property type="entry name" value="ANKYRIN REPEAT DOMAIN-CONTAINING PROTEIN 27"/>
    <property type="match status" value="1"/>
</dbReference>
<dbReference type="Proteomes" id="UP000078561">
    <property type="component" value="Unassembled WGS sequence"/>
</dbReference>
<evidence type="ECO:0000256" key="2">
    <source>
        <dbReference type="SAM" id="MobiDB-lite"/>
    </source>
</evidence>
<comment type="similarity">
    <text evidence="1">Belongs to the UPF0507 family.</text>
</comment>
<reference evidence="4" key="1">
    <citation type="submission" date="2016-04" db="EMBL/GenBank/DDBJ databases">
        <authorList>
            <person name="Evans L.H."/>
            <person name="Alamgir A."/>
            <person name="Owens N."/>
            <person name="Weber N.D."/>
            <person name="Virtaneva K."/>
            <person name="Barbian K."/>
            <person name="Babar A."/>
            <person name="Rosenke K."/>
        </authorList>
    </citation>
    <scope>NUCLEOTIDE SEQUENCE [LARGE SCALE GENOMIC DNA]</scope>
    <source>
        <strain evidence="4">CBS 101.48</strain>
    </source>
</reference>
<dbReference type="GO" id="GO:0005886">
    <property type="term" value="C:plasma membrane"/>
    <property type="evidence" value="ECO:0007669"/>
    <property type="project" value="TreeGrafter"/>
</dbReference>
<feature type="domain" description="VPS9" evidence="3">
    <location>
        <begin position="308"/>
        <end position="518"/>
    </location>
</feature>
<feature type="region of interest" description="Disordered" evidence="2">
    <location>
        <begin position="877"/>
        <end position="923"/>
    </location>
</feature>